<feature type="transmembrane region" description="Helical" evidence="7">
    <location>
        <begin position="130"/>
        <end position="147"/>
    </location>
</feature>
<evidence type="ECO:0000256" key="5">
    <source>
        <dbReference type="ARBA" id="ARBA00023136"/>
    </source>
</evidence>
<dbReference type="AlphaFoldDB" id="A0A5S5CB07"/>
<keyword evidence="5 7" id="KW-0472">Membrane</keyword>
<keyword evidence="3 6" id="KW-0812">Transmembrane</keyword>
<evidence type="ECO:0000256" key="7">
    <source>
        <dbReference type="SAM" id="Phobius"/>
    </source>
</evidence>
<keyword evidence="4 7" id="KW-1133">Transmembrane helix</keyword>
<dbReference type="GO" id="GO:0003954">
    <property type="term" value="F:NADH dehydrogenase activity"/>
    <property type="evidence" value="ECO:0007669"/>
    <property type="project" value="TreeGrafter"/>
</dbReference>
<dbReference type="InterPro" id="IPR010227">
    <property type="entry name" value="NADH_Q_OxRdtase_chainM/4"/>
</dbReference>
<dbReference type="InterPro" id="IPR001750">
    <property type="entry name" value="ND/Mrp_TM"/>
</dbReference>
<keyword evidence="10" id="KW-1185">Reference proteome</keyword>
<dbReference type="NCBIfam" id="TIGR01972">
    <property type="entry name" value="NDH_I_M"/>
    <property type="match status" value="1"/>
</dbReference>
<dbReference type="GO" id="GO:0005886">
    <property type="term" value="C:plasma membrane"/>
    <property type="evidence" value="ECO:0007669"/>
    <property type="project" value="UniProtKB-SubCell"/>
</dbReference>
<proteinExistence type="inferred from homology"/>
<dbReference type="PANTHER" id="PTHR43507:SF1">
    <property type="entry name" value="NADH-UBIQUINONE OXIDOREDUCTASE CHAIN 4"/>
    <property type="match status" value="1"/>
</dbReference>
<dbReference type="Pfam" id="PF00361">
    <property type="entry name" value="Proton_antipo_M"/>
    <property type="match status" value="2"/>
</dbReference>
<organism evidence="9 10">
    <name type="scientific">Paenibacillus methanolicus</name>
    <dbReference type="NCBI Taxonomy" id="582686"/>
    <lineage>
        <taxon>Bacteria</taxon>
        <taxon>Bacillati</taxon>
        <taxon>Bacillota</taxon>
        <taxon>Bacilli</taxon>
        <taxon>Bacillales</taxon>
        <taxon>Paenibacillaceae</taxon>
        <taxon>Paenibacillus</taxon>
    </lineage>
</organism>
<comment type="subcellular location">
    <subcellularLocation>
        <location evidence="1">Cell membrane</location>
        <topology evidence="1">Multi-pass membrane protein</topology>
    </subcellularLocation>
    <subcellularLocation>
        <location evidence="6">Membrane</location>
        <topology evidence="6">Multi-pass membrane protein</topology>
    </subcellularLocation>
</comment>
<accession>A0A5S5CB07</accession>
<feature type="transmembrane region" description="Helical" evidence="7">
    <location>
        <begin position="468"/>
        <end position="495"/>
    </location>
</feature>
<dbReference type="GO" id="GO:0015990">
    <property type="term" value="P:electron transport coupled proton transport"/>
    <property type="evidence" value="ECO:0007669"/>
    <property type="project" value="TreeGrafter"/>
</dbReference>
<feature type="domain" description="NADH:quinone oxidoreductase/Mrp antiporter transmembrane" evidence="8">
    <location>
        <begin position="259"/>
        <end position="478"/>
    </location>
</feature>
<gene>
    <name evidence="9" type="ORF">BCM02_104363</name>
</gene>
<sequence>MLEELPILSLITFSPLLGLLVLLFLPKQRSRWLKITAIAATFIPLALSLWLYADYSSRSPEDAAAYGESVTWVDVALNKETVGDVASYSFKLAYQMDIDGVSLPLMLLTTIVAAMAALASVHIKKRWKAFYFWFLLLEVGMLGVFMARDLFLFFIFFELTLVPMFFLIGIWGFFGREKAASRFLIYNGLGSAIMLVAFLLLTVTAGFHQVETGSGEGVRLEYSGSYEVLQESFSNPDSYINQGAPESGGDTAMTTAQNPFYLSEAMRWTIFLLLLIAFGIKLPIAPFHTWMLRVHAEAPPSIVMIHSGVLLKMGAYGLMRFGLFLFPAQAGEAAVAIAVLGAVNVLYGAILAMVQKDLKLVLAYSSISHMGIVLLGLASLNEIGLEGAVVQMVSHGLISALLFLIVGSLQERTDTTELAQLGGLARSMPFMSGVLLAAGMASLGLPGLSGFIGEFLSLLGLFDTQPVIVAVAVLGVVLAAVYVLRAVLAITYGPMPEKFAALRDARLVEAVPMIVLLAMIVLVGIYPSILTDPMAHGFDALIHMLPGGEAS</sequence>
<feature type="transmembrane region" description="Helical" evidence="7">
    <location>
        <begin position="302"/>
        <end position="327"/>
    </location>
</feature>
<evidence type="ECO:0000313" key="9">
    <source>
        <dbReference type="EMBL" id="TYP75682.1"/>
    </source>
</evidence>
<dbReference type="RefSeq" id="WP_148929597.1">
    <property type="nucleotide sequence ID" value="NZ_VNHS01000004.1"/>
</dbReference>
<feature type="transmembrane region" description="Helical" evidence="7">
    <location>
        <begin position="6"/>
        <end position="25"/>
    </location>
</feature>
<dbReference type="PRINTS" id="PR01437">
    <property type="entry name" value="NUOXDRDTASE4"/>
</dbReference>
<feature type="transmembrane region" description="Helical" evidence="7">
    <location>
        <begin position="186"/>
        <end position="207"/>
    </location>
</feature>
<evidence type="ECO:0000256" key="4">
    <source>
        <dbReference type="ARBA" id="ARBA00022989"/>
    </source>
</evidence>
<feature type="transmembrane region" description="Helical" evidence="7">
    <location>
        <begin position="430"/>
        <end position="448"/>
    </location>
</feature>
<dbReference type="InterPro" id="IPR003918">
    <property type="entry name" value="NADH_UbQ_OxRdtase"/>
</dbReference>
<comment type="similarity">
    <text evidence="2">Belongs to the complex I subunit 4 family.</text>
</comment>
<feature type="transmembrane region" description="Helical" evidence="7">
    <location>
        <begin position="32"/>
        <end position="53"/>
    </location>
</feature>
<dbReference type="EMBL" id="VNHS01000004">
    <property type="protein sequence ID" value="TYP75682.1"/>
    <property type="molecule type" value="Genomic_DNA"/>
</dbReference>
<evidence type="ECO:0000256" key="2">
    <source>
        <dbReference type="ARBA" id="ARBA00009025"/>
    </source>
</evidence>
<feature type="transmembrane region" description="Helical" evidence="7">
    <location>
        <begin position="101"/>
        <end position="123"/>
    </location>
</feature>
<dbReference type="PANTHER" id="PTHR43507">
    <property type="entry name" value="NADH-UBIQUINONE OXIDOREDUCTASE CHAIN 4"/>
    <property type="match status" value="1"/>
</dbReference>
<dbReference type="GO" id="GO:0042773">
    <property type="term" value="P:ATP synthesis coupled electron transport"/>
    <property type="evidence" value="ECO:0007669"/>
    <property type="project" value="InterPro"/>
</dbReference>
<feature type="transmembrane region" description="Helical" evidence="7">
    <location>
        <begin position="153"/>
        <end position="174"/>
    </location>
</feature>
<dbReference type="Proteomes" id="UP000323257">
    <property type="component" value="Unassembled WGS sequence"/>
</dbReference>
<comment type="caution">
    <text evidence="9">The sequence shown here is derived from an EMBL/GenBank/DDBJ whole genome shotgun (WGS) entry which is preliminary data.</text>
</comment>
<evidence type="ECO:0000313" key="10">
    <source>
        <dbReference type="Proteomes" id="UP000323257"/>
    </source>
</evidence>
<feature type="transmembrane region" description="Helical" evidence="7">
    <location>
        <begin position="268"/>
        <end position="290"/>
    </location>
</feature>
<dbReference type="OrthoDB" id="9811718at2"/>
<evidence type="ECO:0000259" key="8">
    <source>
        <dbReference type="Pfam" id="PF00361"/>
    </source>
</evidence>
<evidence type="ECO:0000256" key="3">
    <source>
        <dbReference type="ARBA" id="ARBA00022692"/>
    </source>
</evidence>
<feature type="transmembrane region" description="Helical" evidence="7">
    <location>
        <begin position="392"/>
        <end position="409"/>
    </location>
</feature>
<reference evidence="9 10" key="1">
    <citation type="submission" date="2019-07" db="EMBL/GenBank/DDBJ databases">
        <title>Genomic Encyclopedia of Type Strains, Phase III (KMG-III): the genomes of soil and plant-associated and newly described type strains.</title>
        <authorList>
            <person name="Whitman W."/>
        </authorList>
    </citation>
    <scope>NUCLEOTIDE SEQUENCE [LARGE SCALE GENOMIC DNA]</scope>
    <source>
        <strain evidence="9 10">BL24</strain>
    </source>
</reference>
<evidence type="ECO:0000256" key="1">
    <source>
        <dbReference type="ARBA" id="ARBA00004651"/>
    </source>
</evidence>
<feature type="transmembrane region" description="Helical" evidence="7">
    <location>
        <begin position="361"/>
        <end position="380"/>
    </location>
</feature>
<feature type="transmembrane region" description="Helical" evidence="7">
    <location>
        <begin position="507"/>
        <end position="529"/>
    </location>
</feature>
<feature type="transmembrane region" description="Helical" evidence="7">
    <location>
        <begin position="333"/>
        <end position="354"/>
    </location>
</feature>
<protein>
    <submittedName>
        <fullName evidence="9">NADH-quinone oxidoreductase subunit M</fullName>
    </submittedName>
</protein>
<name>A0A5S5CB07_9BACL</name>
<dbReference type="GO" id="GO:0008137">
    <property type="term" value="F:NADH dehydrogenase (ubiquinone) activity"/>
    <property type="evidence" value="ECO:0007669"/>
    <property type="project" value="InterPro"/>
</dbReference>
<dbReference type="GO" id="GO:0048039">
    <property type="term" value="F:ubiquinone binding"/>
    <property type="evidence" value="ECO:0007669"/>
    <property type="project" value="TreeGrafter"/>
</dbReference>
<evidence type="ECO:0000256" key="6">
    <source>
        <dbReference type="RuleBase" id="RU000320"/>
    </source>
</evidence>
<feature type="domain" description="NADH:quinone oxidoreductase/Mrp antiporter transmembrane" evidence="8">
    <location>
        <begin position="147"/>
        <end position="210"/>
    </location>
</feature>